<feature type="transmembrane region" description="Helical" evidence="1">
    <location>
        <begin position="166"/>
        <end position="182"/>
    </location>
</feature>
<keyword evidence="1" id="KW-0472">Membrane</keyword>
<reference evidence="3" key="1">
    <citation type="submission" date="2016-10" db="EMBL/GenBank/DDBJ databases">
        <authorList>
            <person name="Varghese N."/>
            <person name="Submissions S."/>
        </authorList>
    </citation>
    <scope>NUCLEOTIDE SEQUENCE [LARGE SCALE GENOMIC DNA]</scope>
    <source>
        <strain evidence="3">DSM 19083</strain>
    </source>
</reference>
<evidence type="ECO:0000256" key="1">
    <source>
        <dbReference type="SAM" id="Phobius"/>
    </source>
</evidence>
<keyword evidence="1" id="KW-0812">Transmembrane</keyword>
<name>A0A1I2FI56_9MICO</name>
<dbReference type="EMBL" id="FONZ01000002">
    <property type="protein sequence ID" value="SFF05092.1"/>
    <property type="molecule type" value="Genomic_DNA"/>
</dbReference>
<dbReference type="STRING" id="285351.SAMN04488035_1342"/>
<feature type="transmembrane region" description="Helical" evidence="1">
    <location>
        <begin position="117"/>
        <end position="134"/>
    </location>
</feature>
<feature type="transmembrane region" description="Helical" evidence="1">
    <location>
        <begin position="224"/>
        <end position="244"/>
    </location>
</feature>
<dbReference type="Proteomes" id="UP000198520">
    <property type="component" value="Unassembled WGS sequence"/>
</dbReference>
<sequence>MTTTPVPRRRSRVPRGRLLLLALGGAAMLAGLDAALLRLGAAAPVRSVPLASVHGVLMVYGFLGTVITLERAVALRSGGSRRDSWAYLAPAACAAGTVLLLAQVAGLPVPGGRLVPGLAWILGLGAFVAVYVAIWRRQAAAAVLVQALGAVCGLAGIALWTRGLDVATIMPWWACLLVLTVLGERLELARLAFLARGTETRVVAEVCAVLVALVATLLSPAWGYPALGLTLGILVVDIAVHDVARRTVRAPGLTRVMAVSMLAGYAWVVVAALVWILGGPALSGYRYDIVIHALTIGFALSMVMAHAPVVVPAIVRRPLPYHPVMWVVLALLHGGLAVRALGASYAAEGAWRLGGTVSVVAVLALLGTVVARTSVGARPGPRAVPTEPTTAVVS</sequence>
<feature type="transmembrane region" description="Helical" evidence="1">
    <location>
        <begin position="141"/>
        <end position="160"/>
    </location>
</feature>
<protein>
    <submittedName>
        <fullName evidence="2">Uncharacterized protein</fullName>
    </submittedName>
</protein>
<dbReference type="AlphaFoldDB" id="A0A1I2FI56"/>
<feature type="transmembrane region" description="Helical" evidence="1">
    <location>
        <begin position="326"/>
        <end position="347"/>
    </location>
</feature>
<organism evidence="2 3">
    <name type="scientific">Flavimobilis marinus</name>
    <dbReference type="NCBI Taxonomy" id="285351"/>
    <lineage>
        <taxon>Bacteria</taxon>
        <taxon>Bacillati</taxon>
        <taxon>Actinomycetota</taxon>
        <taxon>Actinomycetes</taxon>
        <taxon>Micrococcales</taxon>
        <taxon>Jonesiaceae</taxon>
        <taxon>Flavimobilis</taxon>
    </lineage>
</organism>
<keyword evidence="1" id="KW-1133">Transmembrane helix</keyword>
<feature type="transmembrane region" description="Helical" evidence="1">
    <location>
        <begin position="289"/>
        <end position="314"/>
    </location>
</feature>
<feature type="transmembrane region" description="Helical" evidence="1">
    <location>
        <begin position="57"/>
        <end position="73"/>
    </location>
</feature>
<gene>
    <name evidence="2" type="ORF">SAMN04488035_1342</name>
</gene>
<feature type="transmembrane region" description="Helical" evidence="1">
    <location>
        <begin position="202"/>
        <end position="218"/>
    </location>
</feature>
<keyword evidence="3" id="KW-1185">Reference proteome</keyword>
<feature type="transmembrane region" description="Helical" evidence="1">
    <location>
        <begin position="85"/>
        <end position="105"/>
    </location>
</feature>
<evidence type="ECO:0000313" key="2">
    <source>
        <dbReference type="EMBL" id="SFF05092.1"/>
    </source>
</evidence>
<proteinExistence type="predicted"/>
<feature type="transmembrane region" description="Helical" evidence="1">
    <location>
        <begin position="256"/>
        <end position="277"/>
    </location>
</feature>
<dbReference type="RefSeq" id="WP_177191301.1">
    <property type="nucleotide sequence ID" value="NZ_BNAN01000002.1"/>
</dbReference>
<accession>A0A1I2FI56</accession>
<feature type="transmembrane region" description="Helical" evidence="1">
    <location>
        <begin position="353"/>
        <end position="371"/>
    </location>
</feature>
<evidence type="ECO:0000313" key="3">
    <source>
        <dbReference type="Proteomes" id="UP000198520"/>
    </source>
</evidence>